<dbReference type="InterPro" id="IPR003870">
    <property type="entry name" value="DUF222"/>
</dbReference>
<dbReference type="Pfam" id="PF02720">
    <property type="entry name" value="DUF222"/>
    <property type="match status" value="1"/>
</dbReference>
<sequence length="307" mass="32717">MAIDTRLTRIARAAHTSAEPRTHTQLRADALTTLLLGDGVRSRHAEASSRGDQARNGRSLDDSPLGSASAAGRLADALPADHAPSSPVAADVAVDADDSAGLEPGDYSLAATPPVASQDERFEIDDAFLGIVPTVVVTVPALSLLGHDAGAAELHGFGPIDIRTARRLAARAPSFVRILTHPDTGETISVGRTRYRPPPDLRLALLLDDESCRFPNCNRRAESCELDHTADWAHGGETGRANLHHLCPKHHHLKHDSTGWSVAARPGRTLEWRSPTGRHYVTAPRDRASKPARPTFVPAGDPQGVVA</sequence>
<dbReference type="GO" id="GO:0004519">
    <property type="term" value="F:endonuclease activity"/>
    <property type="evidence" value="ECO:0007669"/>
    <property type="project" value="UniProtKB-KW"/>
</dbReference>
<feature type="region of interest" description="Disordered" evidence="1">
    <location>
        <begin position="42"/>
        <end position="68"/>
    </location>
</feature>
<dbReference type="RefSeq" id="WP_259509144.1">
    <property type="nucleotide sequence ID" value="NZ_JANLCM010000002.1"/>
</dbReference>
<name>A0ABT2GTV3_9MICO</name>
<proteinExistence type="predicted"/>
<organism evidence="3 4">
    <name type="scientific">Herbiconiux aconitum</name>
    <dbReference type="NCBI Taxonomy" id="2970913"/>
    <lineage>
        <taxon>Bacteria</taxon>
        <taxon>Bacillati</taxon>
        <taxon>Actinomycetota</taxon>
        <taxon>Actinomycetes</taxon>
        <taxon>Micrococcales</taxon>
        <taxon>Microbacteriaceae</taxon>
        <taxon>Herbiconiux</taxon>
    </lineage>
</organism>
<accession>A0ABT2GTV3</accession>
<keyword evidence="3" id="KW-0378">Hydrolase</keyword>
<protein>
    <submittedName>
        <fullName evidence="3">HNH endonuclease</fullName>
    </submittedName>
</protein>
<feature type="domain" description="DUF222" evidence="2">
    <location>
        <begin position="133"/>
        <end position="205"/>
    </location>
</feature>
<evidence type="ECO:0000256" key="1">
    <source>
        <dbReference type="SAM" id="MobiDB-lite"/>
    </source>
</evidence>
<feature type="compositionally biased region" description="Basic and acidic residues" evidence="1">
    <location>
        <begin position="42"/>
        <end position="61"/>
    </location>
</feature>
<comment type="caution">
    <text evidence="3">The sequence shown here is derived from an EMBL/GenBank/DDBJ whole genome shotgun (WGS) entry which is preliminary data.</text>
</comment>
<dbReference type="Gene3D" id="1.10.30.50">
    <property type="match status" value="1"/>
</dbReference>
<evidence type="ECO:0000313" key="4">
    <source>
        <dbReference type="Proteomes" id="UP001165584"/>
    </source>
</evidence>
<dbReference type="CDD" id="cd00085">
    <property type="entry name" value="HNHc"/>
    <property type="match status" value="1"/>
</dbReference>
<dbReference type="InterPro" id="IPR003615">
    <property type="entry name" value="HNH_nuc"/>
</dbReference>
<feature type="region of interest" description="Disordered" evidence="1">
    <location>
        <begin position="281"/>
        <end position="307"/>
    </location>
</feature>
<keyword evidence="3" id="KW-0255">Endonuclease</keyword>
<reference evidence="3" key="1">
    <citation type="submission" date="2022-08" db="EMBL/GenBank/DDBJ databases">
        <authorList>
            <person name="Deng Y."/>
            <person name="Han X.-F."/>
            <person name="Zhang Y.-Q."/>
        </authorList>
    </citation>
    <scope>NUCLEOTIDE SEQUENCE</scope>
    <source>
        <strain evidence="3">CPCC 205763</strain>
    </source>
</reference>
<dbReference type="Proteomes" id="UP001165584">
    <property type="component" value="Unassembled WGS sequence"/>
</dbReference>
<keyword evidence="4" id="KW-1185">Reference proteome</keyword>
<evidence type="ECO:0000313" key="3">
    <source>
        <dbReference type="EMBL" id="MCS5719653.1"/>
    </source>
</evidence>
<dbReference type="EMBL" id="JANLCM010000002">
    <property type="protein sequence ID" value="MCS5719653.1"/>
    <property type="molecule type" value="Genomic_DNA"/>
</dbReference>
<keyword evidence="3" id="KW-0540">Nuclease</keyword>
<gene>
    <name evidence="3" type="ORF">N1027_16090</name>
</gene>
<evidence type="ECO:0000259" key="2">
    <source>
        <dbReference type="Pfam" id="PF02720"/>
    </source>
</evidence>